<dbReference type="STRING" id="995062.SAMN04489718_2994"/>
<evidence type="ECO:0000259" key="1">
    <source>
        <dbReference type="Pfam" id="PF21068"/>
    </source>
</evidence>
<evidence type="ECO:0000313" key="3">
    <source>
        <dbReference type="Proteomes" id="UP000199301"/>
    </source>
</evidence>
<dbReference type="Proteomes" id="UP000199301">
    <property type="component" value="Unassembled WGS sequence"/>
</dbReference>
<dbReference type="GO" id="GO:0009432">
    <property type="term" value="P:SOS response"/>
    <property type="evidence" value="ECO:0007669"/>
    <property type="project" value="TreeGrafter"/>
</dbReference>
<dbReference type="PANTHER" id="PTHR21621:SF0">
    <property type="entry name" value="BETA-CITRYLGLUTAMATE SYNTHASE B-RELATED"/>
    <property type="match status" value="1"/>
</dbReference>
<proteinExistence type="predicted"/>
<accession>A0A1H1FEL4</accession>
<reference evidence="3" key="1">
    <citation type="submission" date="2016-10" db="EMBL/GenBank/DDBJ databases">
        <authorList>
            <person name="Varghese N."/>
            <person name="Submissions S."/>
        </authorList>
    </citation>
    <scope>NUCLEOTIDE SEQUENCE [LARGE SCALE GENOMIC DNA]</scope>
    <source>
        <strain evidence="3">DSM 45459</strain>
    </source>
</reference>
<dbReference type="SUPFAM" id="SSF56059">
    <property type="entry name" value="Glutathione synthetase ATP-binding domain-like"/>
    <property type="match status" value="1"/>
</dbReference>
<sequence length="321" mass="34885">MPAPSVVVVTREQDITADLVVRELHERGVGVARFDLSDFPERMRQAAYLVPGRDRWTGALRGTHRDVDLSAVRGVWYRKPAPTSPHPSLTATECNWVAAEARTGLGGLLAALPARWINRPDAAALASQKPAQLRTAVACGLDVPESLLTNDPERAREFCAGGPVIYKPLGGGPSSENGHRVALRTTTVTAEEITDGVGRTTHLFQRRVECAYSVRCTVVGDLVFAARLELPAGVDTVDWRDCHDELTITPIEVPSAVGAGLRALMTRLGLVFAAPDFVVDPDGRWYFIGDLNPNGQWAWIEHLREPITRALADELTASETA</sequence>
<dbReference type="PANTHER" id="PTHR21621">
    <property type="entry name" value="RIBOSOMAL PROTEIN S6 MODIFICATION PROTEIN"/>
    <property type="match status" value="1"/>
</dbReference>
<name>A0A1H1FEL4_9ACTN</name>
<gene>
    <name evidence="2" type="ORF">SAMN04489718_2994</name>
</gene>
<dbReference type="AlphaFoldDB" id="A0A1H1FEL4"/>
<dbReference type="InterPro" id="IPR026449">
    <property type="entry name" value="GRASP_SAV_5884"/>
</dbReference>
<feature type="domain" description="MvdD-like pre-ATP grasp" evidence="1">
    <location>
        <begin position="6"/>
        <end position="119"/>
    </location>
</feature>
<dbReference type="GO" id="GO:0005737">
    <property type="term" value="C:cytoplasm"/>
    <property type="evidence" value="ECO:0007669"/>
    <property type="project" value="TreeGrafter"/>
</dbReference>
<organism evidence="2 3">
    <name type="scientific">Actinopolyspora saharensis</name>
    <dbReference type="NCBI Taxonomy" id="995062"/>
    <lineage>
        <taxon>Bacteria</taxon>
        <taxon>Bacillati</taxon>
        <taxon>Actinomycetota</taxon>
        <taxon>Actinomycetes</taxon>
        <taxon>Actinopolysporales</taxon>
        <taxon>Actinopolysporaceae</taxon>
        <taxon>Actinopolyspora</taxon>
    </lineage>
</organism>
<dbReference type="NCBIfam" id="TIGR04187">
    <property type="entry name" value="GRASP_SAV_5884"/>
    <property type="match status" value="1"/>
</dbReference>
<dbReference type="RefSeq" id="WP_092524828.1">
    <property type="nucleotide sequence ID" value="NZ_FNKO01000002.1"/>
</dbReference>
<dbReference type="InterPro" id="IPR048936">
    <property type="entry name" value="MvdD-like_ATPgrasp"/>
</dbReference>
<dbReference type="GO" id="GO:0018169">
    <property type="term" value="F:ribosomal S6-glutamic acid ligase activity"/>
    <property type="evidence" value="ECO:0007669"/>
    <property type="project" value="TreeGrafter"/>
</dbReference>
<dbReference type="Pfam" id="PF21068">
    <property type="entry name" value="ATPgraspMvdD"/>
    <property type="match status" value="1"/>
</dbReference>
<dbReference type="OrthoDB" id="9794735at2"/>
<keyword evidence="3" id="KW-1185">Reference proteome</keyword>
<dbReference type="EMBL" id="FNKO01000002">
    <property type="protein sequence ID" value="SDQ99244.1"/>
    <property type="molecule type" value="Genomic_DNA"/>
</dbReference>
<protein>
    <submittedName>
        <fullName evidence="2">ATP-grasp ribosomal peptide maturase, SAV_5884 family</fullName>
    </submittedName>
</protein>
<evidence type="ECO:0000313" key="2">
    <source>
        <dbReference type="EMBL" id="SDQ99244.1"/>
    </source>
</evidence>
<dbReference type="Gene3D" id="3.30.470.20">
    <property type="entry name" value="ATP-grasp fold, B domain"/>
    <property type="match status" value="1"/>
</dbReference>